<dbReference type="InterPro" id="IPR007527">
    <property type="entry name" value="Znf_SWIM"/>
</dbReference>
<keyword evidence="1" id="KW-0862">Zinc</keyword>
<dbReference type="RefSeq" id="WP_113035830.1">
    <property type="nucleotide sequence ID" value="NZ_QMFB01000036.1"/>
</dbReference>
<reference evidence="3 4" key="1">
    <citation type="journal article" date="2009" name="Int. J. Syst. Evol. Microbiol.">
        <title>Paenibacillus contaminans sp. nov., isolated from a contaminated laboratory plate.</title>
        <authorList>
            <person name="Chou J.H."/>
            <person name="Lee J.H."/>
            <person name="Lin M.C."/>
            <person name="Chang P.S."/>
            <person name="Arun A.B."/>
            <person name="Young C.C."/>
            <person name="Chen W.M."/>
        </authorList>
    </citation>
    <scope>NUCLEOTIDE SEQUENCE [LARGE SCALE GENOMIC DNA]</scope>
    <source>
        <strain evidence="3 4">CKOBP-6</strain>
    </source>
</reference>
<dbReference type="Pfam" id="PF04434">
    <property type="entry name" value="SWIM"/>
    <property type="match status" value="1"/>
</dbReference>
<gene>
    <name evidence="3" type="ORF">DQG23_35745</name>
</gene>
<proteinExistence type="predicted"/>
<keyword evidence="4" id="KW-1185">Reference proteome</keyword>
<evidence type="ECO:0000313" key="3">
    <source>
        <dbReference type="EMBL" id="RAV11722.1"/>
    </source>
</evidence>
<protein>
    <submittedName>
        <fullName evidence="3">SWIM zinc finger family protein</fullName>
    </submittedName>
</protein>
<evidence type="ECO:0000256" key="1">
    <source>
        <dbReference type="PROSITE-ProRule" id="PRU00325"/>
    </source>
</evidence>
<evidence type="ECO:0000259" key="2">
    <source>
        <dbReference type="PROSITE" id="PS50966"/>
    </source>
</evidence>
<dbReference type="EMBL" id="QMFB01000036">
    <property type="protein sequence ID" value="RAV11722.1"/>
    <property type="molecule type" value="Genomic_DNA"/>
</dbReference>
<feature type="domain" description="SWIM-type" evidence="2">
    <location>
        <begin position="55"/>
        <end position="91"/>
    </location>
</feature>
<sequence length="479" mass="54010">MNAVTEAYIDSLALNAAAMKNGRDLAKKNSFPKLCRSEDETLLFGECKGSGKEPYRCSADFVKPESPVFRCSCPSRQFPCKHILGLLYAYAVGSAFQTEDIPEDIADKRDKAVKREEKKKEAIAGDDTPPVAKKTNKSALVKKISAQMEGIELLDKLLLQIVQTGLGGIDAKMARMLEDQAKQLGNHYVPGVQAAFREFLLLFQGDGEREAIYTEAIDKLTSLQTLVKRGRSYLTARKENPDTPLATDSAIEEWLGHAWQLSELRESGLLVRDAELLQLAFHSYGDDARSEYVDEGYWLELASGKVYANRNYRPYRAVKHMKEEDTLHPVVKAKEALVYPGDANPRLRWEDPVFREPEERDFAAIRGHARRAYAEVIKQVKDQMKNPLSDKHPVVLLHVKEIVKQGEAYALEDGQGKRIALGDIKRLQQPSVQLLPLLKKAYLKEQAMLVMFEHDLGTGQLLAQPLTLITEQERIRLLY</sequence>
<dbReference type="AlphaFoldDB" id="A0A329LWY5"/>
<keyword evidence="1" id="KW-0479">Metal-binding</keyword>
<dbReference type="Proteomes" id="UP000250369">
    <property type="component" value="Unassembled WGS sequence"/>
</dbReference>
<accession>A0A329LWY5</accession>
<evidence type="ECO:0000313" key="4">
    <source>
        <dbReference type="Proteomes" id="UP000250369"/>
    </source>
</evidence>
<dbReference type="PROSITE" id="PS50966">
    <property type="entry name" value="ZF_SWIM"/>
    <property type="match status" value="1"/>
</dbReference>
<keyword evidence="1" id="KW-0863">Zinc-finger</keyword>
<dbReference type="GO" id="GO:0008270">
    <property type="term" value="F:zinc ion binding"/>
    <property type="evidence" value="ECO:0007669"/>
    <property type="project" value="UniProtKB-KW"/>
</dbReference>
<dbReference type="OrthoDB" id="9816340at2"/>
<comment type="caution">
    <text evidence="3">The sequence shown here is derived from an EMBL/GenBank/DDBJ whole genome shotgun (WGS) entry which is preliminary data.</text>
</comment>
<name>A0A329LWY5_9BACL</name>
<organism evidence="3 4">
    <name type="scientific">Paenibacillus contaminans</name>
    <dbReference type="NCBI Taxonomy" id="450362"/>
    <lineage>
        <taxon>Bacteria</taxon>
        <taxon>Bacillati</taxon>
        <taxon>Bacillota</taxon>
        <taxon>Bacilli</taxon>
        <taxon>Bacillales</taxon>
        <taxon>Paenibacillaceae</taxon>
        <taxon>Paenibacillus</taxon>
    </lineage>
</organism>